<evidence type="ECO:0000256" key="4">
    <source>
        <dbReference type="HAMAP-Rule" id="MF_00528"/>
    </source>
</evidence>
<name>A0A937L730_9PROT</name>
<comment type="function">
    <text evidence="4">Nucleoside triphosphate pyrophosphatase. May have a dual role in cell division arrest and in preventing the incorporation of modified nucleotides into cellular nucleic acids.</text>
</comment>
<evidence type="ECO:0000313" key="5">
    <source>
        <dbReference type="EMBL" id="MBL6762105.1"/>
    </source>
</evidence>
<dbReference type="PIRSF" id="PIRSF006305">
    <property type="entry name" value="Maf"/>
    <property type="match status" value="1"/>
</dbReference>
<dbReference type="AlphaFoldDB" id="A0A937L730"/>
<keyword evidence="3 4" id="KW-0546">Nucleotide metabolism</keyword>
<sequence length="195" mass="20424">MQLTKKLTLASQSKIRAAVLEGAGLDFEVQVSGVDEDALKAAHHGAADALALALAAAKAQAVAAEGLLIGADQILECDGKLYDKPRDMDEARHNLSLFRGKTHYLVGGVVLVEGGETVWAHGGRVALTMRDFSDAFLDAYLAAAGERVLSSVGCYQLEGLGAHLFSAIDGDYFSILGLPLLPLLDGLRTHGGLIA</sequence>
<dbReference type="HAMAP" id="MF_00528">
    <property type="entry name" value="Maf"/>
    <property type="match status" value="1"/>
</dbReference>
<dbReference type="GO" id="GO:0047429">
    <property type="term" value="F:nucleoside triphosphate diphosphatase activity"/>
    <property type="evidence" value="ECO:0007669"/>
    <property type="project" value="UniProtKB-EC"/>
</dbReference>
<accession>A0A937L730</accession>
<dbReference type="Proteomes" id="UP000785783">
    <property type="component" value="Unassembled WGS sequence"/>
</dbReference>
<comment type="catalytic activity">
    <reaction evidence="4">
        <text>a ribonucleoside 5'-triphosphate + H2O = a ribonucleoside 5'-phosphate + diphosphate + H(+)</text>
        <dbReference type="Rhea" id="RHEA:23996"/>
        <dbReference type="ChEBI" id="CHEBI:15377"/>
        <dbReference type="ChEBI" id="CHEBI:15378"/>
        <dbReference type="ChEBI" id="CHEBI:33019"/>
        <dbReference type="ChEBI" id="CHEBI:58043"/>
        <dbReference type="ChEBI" id="CHEBI:61557"/>
        <dbReference type="EC" id="3.6.1.9"/>
    </reaction>
</comment>
<evidence type="ECO:0000256" key="2">
    <source>
        <dbReference type="ARBA" id="ARBA00022801"/>
    </source>
</evidence>
<protein>
    <recommendedName>
        <fullName evidence="4">Nucleoside triphosphate pyrophosphatase</fullName>
        <ecNumber evidence="4">3.6.1.9</ecNumber>
    </recommendedName>
    <alternativeName>
        <fullName evidence="4">Nucleotide pyrophosphatase</fullName>
        <shortName evidence="4">Nucleotide PPase</shortName>
    </alternativeName>
</protein>
<proteinExistence type="inferred from homology"/>
<keyword evidence="4" id="KW-0963">Cytoplasm</keyword>
<comment type="caution">
    <text evidence="4">Lacks conserved residue(s) required for the propagation of feature annotation.</text>
</comment>
<dbReference type="PANTHER" id="PTHR43213">
    <property type="entry name" value="BIFUNCTIONAL DTTP/UTP PYROPHOSPHATASE/METHYLTRANSFERASE PROTEIN-RELATED"/>
    <property type="match status" value="1"/>
</dbReference>
<evidence type="ECO:0000256" key="1">
    <source>
        <dbReference type="ARBA" id="ARBA00001968"/>
    </source>
</evidence>
<comment type="subcellular location">
    <subcellularLocation>
        <location evidence="4">Cytoplasm</location>
    </subcellularLocation>
</comment>
<dbReference type="Gene3D" id="3.90.950.10">
    <property type="match status" value="1"/>
</dbReference>
<dbReference type="GO" id="GO:0009117">
    <property type="term" value="P:nucleotide metabolic process"/>
    <property type="evidence" value="ECO:0007669"/>
    <property type="project" value="UniProtKB-KW"/>
</dbReference>
<dbReference type="InterPro" id="IPR029001">
    <property type="entry name" value="ITPase-like_fam"/>
</dbReference>
<comment type="catalytic activity">
    <reaction evidence="4">
        <text>a 2'-deoxyribonucleoside 5'-triphosphate + H2O = a 2'-deoxyribonucleoside 5'-phosphate + diphosphate + H(+)</text>
        <dbReference type="Rhea" id="RHEA:44644"/>
        <dbReference type="ChEBI" id="CHEBI:15377"/>
        <dbReference type="ChEBI" id="CHEBI:15378"/>
        <dbReference type="ChEBI" id="CHEBI:33019"/>
        <dbReference type="ChEBI" id="CHEBI:61560"/>
        <dbReference type="ChEBI" id="CHEBI:65317"/>
        <dbReference type="EC" id="3.6.1.9"/>
    </reaction>
</comment>
<evidence type="ECO:0000256" key="3">
    <source>
        <dbReference type="ARBA" id="ARBA00023080"/>
    </source>
</evidence>
<gene>
    <name evidence="5" type="ORF">ISQ19_05345</name>
</gene>
<dbReference type="EC" id="3.6.1.9" evidence="4"/>
<dbReference type="EMBL" id="JADHOK010000072">
    <property type="protein sequence ID" value="MBL6762105.1"/>
    <property type="molecule type" value="Genomic_DNA"/>
</dbReference>
<dbReference type="Pfam" id="PF02545">
    <property type="entry name" value="Maf"/>
    <property type="match status" value="1"/>
</dbReference>
<comment type="similarity">
    <text evidence="4">Belongs to the Maf family.</text>
</comment>
<dbReference type="InterPro" id="IPR003697">
    <property type="entry name" value="Maf-like"/>
</dbReference>
<evidence type="ECO:0000313" key="6">
    <source>
        <dbReference type="Proteomes" id="UP000785783"/>
    </source>
</evidence>
<comment type="caution">
    <text evidence="5">The sequence shown here is derived from an EMBL/GenBank/DDBJ whole genome shotgun (WGS) entry which is preliminary data.</text>
</comment>
<dbReference type="SUPFAM" id="SSF52972">
    <property type="entry name" value="ITPase-like"/>
    <property type="match status" value="1"/>
</dbReference>
<feature type="active site" description="Proton acceptor" evidence="4">
    <location>
        <position position="72"/>
    </location>
</feature>
<dbReference type="GO" id="GO:0005737">
    <property type="term" value="C:cytoplasm"/>
    <property type="evidence" value="ECO:0007669"/>
    <property type="project" value="UniProtKB-SubCell"/>
</dbReference>
<organism evidence="5 6">
    <name type="scientific">PS1 clade bacterium</name>
    <dbReference type="NCBI Taxonomy" id="2175152"/>
    <lineage>
        <taxon>Bacteria</taxon>
        <taxon>Pseudomonadati</taxon>
        <taxon>Pseudomonadota</taxon>
        <taxon>Alphaproteobacteria</taxon>
        <taxon>PS1 clade</taxon>
    </lineage>
</organism>
<keyword evidence="2 4" id="KW-0378">Hydrolase</keyword>
<comment type="cofactor">
    <cofactor evidence="1 4">
        <name>a divalent metal cation</name>
        <dbReference type="ChEBI" id="CHEBI:60240"/>
    </cofactor>
</comment>
<reference evidence="5" key="1">
    <citation type="submission" date="2020-10" db="EMBL/GenBank/DDBJ databases">
        <title>Microbiome of the Black Sea water column analyzed by genome centric metagenomics.</title>
        <authorList>
            <person name="Cabello-Yeves P.J."/>
            <person name="Callieri C."/>
            <person name="Picazo A."/>
            <person name="Mehrshad M."/>
            <person name="Haro-Moreno J.M."/>
            <person name="Roda-Garcia J."/>
            <person name="Dzembekova N."/>
            <person name="Slabakova V."/>
            <person name="Slabakova N."/>
            <person name="Moncheva S."/>
            <person name="Rodriguez-Valera F."/>
        </authorList>
    </citation>
    <scope>NUCLEOTIDE SEQUENCE</scope>
    <source>
        <strain evidence="5">BS307-5m-G5</strain>
    </source>
</reference>
<dbReference type="PANTHER" id="PTHR43213:SF5">
    <property type="entry name" value="BIFUNCTIONAL DTTP_UTP PYROPHOSPHATASE_METHYLTRANSFERASE PROTEIN-RELATED"/>
    <property type="match status" value="1"/>
</dbReference>